<dbReference type="SMART" id="SM00862">
    <property type="entry name" value="Trans_reg_C"/>
    <property type="match status" value="1"/>
</dbReference>
<keyword evidence="7" id="KW-1185">Reference proteome</keyword>
<feature type="region of interest" description="Disordered" evidence="3">
    <location>
        <begin position="412"/>
        <end position="431"/>
    </location>
</feature>
<dbReference type="InterPro" id="IPR005158">
    <property type="entry name" value="BTAD"/>
</dbReference>
<gene>
    <name evidence="6" type="ORF">P1J78_04775</name>
</gene>
<reference evidence="6" key="1">
    <citation type="submission" date="2023-03" db="EMBL/GenBank/DDBJ databases">
        <title>Multiphase analysis and comparison of six strains from genera Psychromarinibacter, Lutimaribacter, and Maritimibacter, including a novel species: Psychromarinibacter sediminicola sp. nov.</title>
        <authorList>
            <person name="Wang Y.-H."/>
            <person name="Ye M.-Q."/>
            <person name="Du Z.-J."/>
        </authorList>
    </citation>
    <scope>NUCLEOTIDE SEQUENCE</scope>
    <source>
        <strain evidence="6">C21-152</strain>
    </source>
</reference>
<dbReference type="RefSeq" id="WP_275566183.1">
    <property type="nucleotide sequence ID" value="NZ_JARGYC010000008.1"/>
</dbReference>
<dbReference type="SUPFAM" id="SSF46894">
    <property type="entry name" value="C-terminal effector domain of the bipartite response regulators"/>
    <property type="match status" value="1"/>
</dbReference>
<dbReference type="AlphaFoldDB" id="A0AAE3T8G4"/>
<evidence type="ECO:0000313" key="6">
    <source>
        <dbReference type="EMBL" id="MDF0600039.1"/>
    </source>
</evidence>
<dbReference type="InterPro" id="IPR001867">
    <property type="entry name" value="OmpR/PhoB-type_DNA-bd"/>
</dbReference>
<dbReference type="Proteomes" id="UP001220964">
    <property type="component" value="Unassembled WGS sequence"/>
</dbReference>
<organism evidence="6 7">
    <name type="scientific">Psychromarinibacter sediminicola</name>
    <dbReference type="NCBI Taxonomy" id="3033385"/>
    <lineage>
        <taxon>Bacteria</taxon>
        <taxon>Pseudomonadati</taxon>
        <taxon>Pseudomonadota</taxon>
        <taxon>Alphaproteobacteria</taxon>
        <taxon>Rhodobacterales</taxon>
        <taxon>Paracoccaceae</taxon>
        <taxon>Psychromarinibacter</taxon>
    </lineage>
</organism>
<dbReference type="GO" id="GO:0003677">
    <property type="term" value="F:DNA binding"/>
    <property type="evidence" value="ECO:0007669"/>
    <property type="project" value="UniProtKB-KW"/>
</dbReference>
<dbReference type="InterPro" id="IPR011990">
    <property type="entry name" value="TPR-like_helical_dom_sf"/>
</dbReference>
<evidence type="ECO:0000256" key="3">
    <source>
        <dbReference type="SAM" id="MobiDB-lite"/>
    </source>
</evidence>
<protein>
    <submittedName>
        <fullName evidence="6">BTAD domain-containing putative transcriptional regulator</fullName>
    </submittedName>
</protein>
<dbReference type="InterPro" id="IPR051677">
    <property type="entry name" value="AfsR-DnrI-RedD_regulator"/>
</dbReference>
<dbReference type="Gene3D" id="1.10.10.10">
    <property type="entry name" value="Winged helix-like DNA-binding domain superfamily/Winged helix DNA-binding domain"/>
    <property type="match status" value="1"/>
</dbReference>
<dbReference type="PANTHER" id="PTHR35807">
    <property type="entry name" value="TRANSCRIPTIONAL REGULATOR REDD-RELATED"/>
    <property type="match status" value="1"/>
</dbReference>
<dbReference type="SUPFAM" id="SSF48452">
    <property type="entry name" value="TPR-like"/>
    <property type="match status" value="1"/>
</dbReference>
<evidence type="ECO:0000259" key="5">
    <source>
        <dbReference type="SMART" id="SM01043"/>
    </source>
</evidence>
<comment type="similarity">
    <text evidence="1">Belongs to the AfsR/DnrI/RedD regulatory family.</text>
</comment>
<evidence type="ECO:0000313" key="7">
    <source>
        <dbReference type="Proteomes" id="UP001220964"/>
    </source>
</evidence>
<name>A0AAE3T8G4_9RHOB</name>
<sequence>MTVRIRVLGQPSLTAVDGAPVRLTSRRSWALLAYLLQSGGRTLSRDDVADLLWPDSGTPQARASLRQELAVLRKALRGAGLDPIETGKATLRFTGGTSLADVTEMERRIAGGSQGDLREAAALYGGDFLDGLSLRSEPFTDWLEAERARLKALALGALDEQLRASVEAGAPPQVIRAAEAVLAVDPLREPAHRALMRALAEAGRKAAALRQYETCRAVLQRQLHVDPSAETRALAEEIRARPDMPPLPPEAEADDGGTSAAALVLVLPEAAALDTGFDPVALYEAQTQFSDFARRTVAELGGRSLSGPGDRVVALFAEPEAAALAALMVTAEPVPLAGAPAMYPAGGLARGALAVIGTAGLASVALHAAARSAALAGPGEVLAAADLGGALAESFDLAPGPADGLLRVSAPAETGGAPAESAPAETEPPGAEPWRAWRRAMARGALDTARQAADRAAALPGTGPGLAAVMTGGLALVRGRLAAAEEALVTAETLHSLPDGHGYDPGLTGRALLAWTQALRGRPGPAGETLRRVLSECEGAERPATLMLCQVIAAAMQEDLGETRSAQAAARAAFGAARGRPQWQAVALGLVGRARDRMGNAAGAAQMSEALAAYRAAGGVLMVPFFHAWMAEAGLEAGRAGEALVLADEGLSHGTASGVQVVEPELLRLQALALVRQGHGGDGQAEGAYMAAIEAARRIGAGLFELRAAVGFAAHLRRAGRPKEAAARLEAGLAAVETGGPPMADIRAARALQQRLSMD</sequence>
<dbReference type="EMBL" id="JARGYC010000008">
    <property type="protein sequence ID" value="MDF0600039.1"/>
    <property type="molecule type" value="Genomic_DNA"/>
</dbReference>
<feature type="domain" description="Bacterial transcriptional activator" evidence="5">
    <location>
        <begin position="100"/>
        <end position="239"/>
    </location>
</feature>
<proteinExistence type="inferred from homology"/>
<dbReference type="Gene3D" id="1.25.40.10">
    <property type="entry name" value="Tetratricopeptide repeat domain"/>
    <property type="match status" value="1"/>
</dbReference>
<evidence type="ECO:0000256" key="1">
    <source>
        <dbReference type="ARBA" id="ARBA00005820"/>
    </source>
</evidence>
<dbReference type="SMART" id="SM01043">
    <property type="entry name" value="BTAD"/>
    <property type="match status" value="1"/>
</dbReference>
<feature type="domain" description="OmpR/PhoB-type" evidence="4">
    <location>
        <begin position="18"/>
        <end position="93"/>
    </location>
</feature>
<comment type="caution">
    <text evidence="6">The sequence shown here is derived from an EMBL/GenBank/DDBJ whole genome shotgun (WGS) entry which is preliminary data.</text>
</comment>
<dbReference type="GO" id="GO:0006355">
    <property type="term" value="P:regulation of DNA-templated transcription"/>
    <property type="evidence" value="ECO:0007669"/>
    <property type="project" value="InterPro"/>
</dbReference>
<accession>A0AAE3T8G4</accession>
<evidence type="ECO:0000256" key="2">
    <source>
        <dbReference type="ARBA" id="ARBA00023125"/>
    </source>
</evidence>
<evidence type="ECO:0000259" key="4">
    <source>
        <dbReference type="SMART" id="SM00862"/>
    </source>
</evidence>
<dbReference type="InterPro" id="IPR036388">
    <property type="entry name" value="WH-like_DNA-bd_sf"/>
</dbReference>
<keyword evidence="2" id="KW-0238">DNA-binding</keyword>
<dbReference type="GO" id="GO:0000160">
    <property type="term" value="P:phosphorelay signal transduction system"/>
    <property type="evidence" value="ECO:0007669"/>
    <property type="project" value="InterPro"/>
</dbReference>
<dbReference type="InterPro" id="IPR016032">
    <property type="entry name" value="Sig_transdc_resp-reg_C-effctor"/>
</dbReference>
<dbReference type="Pfam" id="PF03704">
    <property type="entry name" value="BTAD"/>
    <property type="match status" value="1"/>
</dbReference>